<protein>
    <recommendedName>
        <fullName evidence="3">CoF synthetase</fullName>
    </recommendedName>
</protein>
<organism evidence="1 2">
    <name type="scientific">Novosphingobium aerophilum</name>
    <dbReference type="NCBI Taxonomy" id="2839843"/>
    <lineage>
        <taxon>Bacteria</taxon>
        <taxon>Pseudomonadati</taxon>
        <taxon>Pseudomonadota</taxon>
        <taxon>Alphaproteobacteria</taxon>
        <taxon>Sphingomonadales</taxon>
        <taxon>Sphingomonadaceae</taxon>
        <taxon>Novosphingobium</taxon>
    </lineage>
</organism>
<evidence type="ECO:0000313" key="1">
    <source>
        <dbReference type="EMBL" id="MBC2653750.1"/>
    </source>
</evidence>
<dbReference type="Gene3D" id="3.40.50.12780">
    <property type="entry name" value="N-terminal domain of ligase-like"/>
    <property type="match status" value="1"/>
</dbReference>
<dbReference type="InterPro" id="IPR042099">
    <property type="entry name" value="ANL_N_sf"/>
</dbReference>
<dbReference type="PANTHER" id="PTHR36932">
    <property type="entry name" value="CAPSULAR POLYSACCHARIDE BIOSYNTHESIS PROTEIN"/>
    <property type="match status" value="1"/>
</dbReference>
<dbReference type="InterPro" id="IPR053158">
    <property type="entry name" value="CapK_Type1_Caps_Biosynth"/>
</dbReference>
<dbReference type="RefSeq" id="WP_214647914.1">
    <property type="nucleotide sequence ID" value="NZ_JACLAU010000084.1"/>
</dbReference>
<reference evidence="1 2" key="1">
    <citation type="submission" date="2020-08" db="EMBL/GenBank/DDBJ databases">
        <title>The genome sequence of Novosphingobium flavum 4Y4.</title>
        <authorList>
            <person name="Liu Y."/>
        </authorList>
    </citation>
    <scope>NUCLEOTIDE SEQUENCE [LARGE SCALE GENOMIC DNA]</scope>
    <source>
        <strain evidence="1 2">4Y4</strain>
    </source>
</reference>
<evidence type="ECO:0000313" key="2">
    <source>
        <dbReference type="Proteomes" id="UP000520156"/>
    </source>
</evidence>
<dbReference type="PANTHER" id="PTHR36932:SF1">
    <property type="entry name" value="CAPSULAR POLYSACCHARIDE BIOSYNTHESIS PROTEIN"/>
    <property type="match status" value="1"/>
</dbReference>
<dbReference type="EMBL" id="JACLAU010000084">
    <property type="protein sequence ID" value="MBC2653750.1"/>
    <property type="molecule type" value="Genomic_DNA"/>
</dbReference>
<proteinExistence type="predicted"/>
<sequence>MIRRYSHTLWAFMRARYLAVALRNPAAIARYHDCRIKRLIVDSLPRFPFYQGHLEGGFAALPIMDKAKLMANFAGCNLGRYSAAFVRQSLAEGCSEADGFHFGQSTGTSGNRGVYVISERERFIWLGTILAKTLPDALWRQHRVAIALPGMSSLYGSASAGSRIRLAFYDTADGIEAWEDALVAFDPDTIVASPKVLRHLAERRKLPARGIFSGAEVLDPLDRAVIEGTTGRTVREIYMATEGLFGVSCRHGVRIPRSSRAPFRFDRARESEVMARSVPRIVRAAFRNDRAQFE</sequence>
<comment type="caution">
    <text evidence="1">The sequence shown here is derived from an EMBL/GenBank/DDBJ whole genome shotgun (WGS) entry which is preliminary data.</text>
</comment>
<dbReference type="Proteomes" id="UP000520156">
    <property type="component" value="Unassembled WGS sequence"/>
</dbReference>
<evidence type="ECO:0008006" key="3">
    <source>
        <dbReference type="Google" id="ProtNLM"/>
    </source>
</evidence>
<accession>A0A7X1KDV3</accession>
<keyword evidence="2" id="KW-1185">Reference proteome</keyword>
<dbReference type="AlphaFoldDB" id="A0A7X1KDV3"/>
<gene>
    <name evidence="1" type="ORF">H7F49_18930</name>
</gene>
<dbReference type="SUPFAM" id="SSF56801">
    <property type="entry name" value="Acetyl-CoA synthetase-like"/>
    <property type="match status" value="1"/>
</dbReference>
<feature type="non-terminal residue" evidence="1">
    <location>
        <position position="294"/>
    </location>
</feature>
<name>A0A7X1KDV3_9SPHN</name>